<dbReference type="GO" id="GO:0016787">
    <property type="term" value="F:hydrolase activity"/>
    <property type="evidence" value="ECO:0007669"/>
    <property type="project" value="UniProtKB-KW"/>
</dbReference>
<dbReference type="STRING" id="882082.SaccyDRAFT_0889"/>
<dbReference type="AlphaFoldDB" id="H5XKH4"/>
<dbReference type="GO" id="GO:0016831">
    <property type="term" value="F:carboxy-lyase activity"/>
    <property type="evidence" value="ECO:0007669"/>
    <property type="project" value="InterPro"/>
</dbReference>
<protein>
    <submittedName>
        <fullName evidence="3">Putative TIM-barrel fold metal-dependent hydrolase</fullName>
    </submittedName>
</protein>
<evidence type="ECO:0000313" key="4">
    <source>
        <dbReference type="Proteomes" id="UP000002791"/>
    </source>
</evidence>
<proteinExistence type="predicted"/>
<organism evidence="3 4">
    <name type="scientific">Saccharomonospora cyanea NA-134</name>
    <dbReference type="NCBI Taxonomy" id="882082"/>
    <lineage>
        <taxon>Bacteria</taxon>
        <taxon>Bacillati</taxon>
        <taxon>Actinomycetota</taxon>
        <taxon>Actinomycetes</taxon>
        <taxon>Pseudonocardiales</taxon>
        <taxon>Pseudonocardiaceae</taxon>
        <taxon>Saccharomonospora</taxon>
    </lineage>
</organism>
<dbReference type="InterPro" id="IPR006680">
    <property type="entry name" value="Amidohydro-rel"/>
</dbReference>
<dbReference type="PANTHER" id="PTHR21240">
    <property type="entry name" value="2-AMINO-3-CARBOXYLMUCONATE-6-SEMIALDEHYDE DECARBOXYLASE"/>
    <property type="match status" value="1"/>
</dbReference>
<evidence type="ECO:0000259" key="2">
    <source>
        <dbReference type="Pfam" id="PF04909"/>
    </source>
</evidence>
<dbReference type="Gene3D" id="3.20.20.140">
    <property type="entry name" value="Metal-dependent hydrolases"/>
    <property type="match status" value="1"/>
</dbReference>
<dbReference type="HOGENOM" id="CLU_044590_0_0_11"/>
<evidence type="ECO:0000256" key="1">
    <source>
        <dbReference type="ARBA" id="ARBA00023239"/>
    </source>
</evidence>
<feature type="domain" description="Amidohydrolase-related" evidence="2">
    <location>
        <begin position="31"/>
        <end position="305"/>
    </location>
</feature>
<evidence type="ECO:0000313" key="3">
    <source>
        <dbReference type="EMBL" id="EHR59807.1"/>
    </source>
</evidence>
<keyword evidence="4" id="KW-1185">Reference proteome</keyword>
<keyword evidence="3" id="KW-0378">Hydrolase</keyword>
<dbReference type="Pfam" id="PF04909">
    <property type="entry name" value="Amidohydro_2"/>
    <property type="match status" value="1"/>
</dbReference>
<gene>
    <name evidence="3" type="ORF">SaccyDRAFT_0889</name>
</gene>
<dbReference type="CDD" id="cd01292">
    <property type="entry name" value="metallo-dependent_hydrolases"/>
    <property type="match status" value="1"/>
</dbReference>
<sequence length="315" mass="34813">MSVADDHHGPGPRSDEDVADWVRGLGLDGIVDVHVHFLPERVLRKVWAYFDDAEKHYGLRWPVYYRLPQPERLAVLRSLGVRAFAPLVYPHKPDMAEWLNTWVREFAADVPEAVPTATLFPEPSVATYVEEALTAGVRCFKAHVQVGAYDPRDAALDLAWGLIADAGVPVVVHCGHGPLRGEHTGIEVFEQVLNRHPRLVAVLAHAGMPEYDAALELVRRYPNVHLDTTMVGVPFTEGFMPMPAAWPSRLVDIADRVVLGTDFPNIPYSYATQLRAVASWAESHPGLGQPFLRAVLHDTPSRLLRQAPASGTGRG</sequence>
<keyword evidence="1" id="KW-0456">Lyase</keyword>
<reference evidence="3 4" key="1">
    <citation type="submission" date="2011-11" db="EMBL/GenBank/DDBJ databases">
        <title>The Noncontiguous Finished sequence of Saccharomonospora cyanea NA-134.</title>
        <authorList>
            <consortium name="US DOE Joint Genome Institute"/>
            <person name="Lucas S."/>
            <person name="Han J."/>
            <person name="Lapidus A."/>
            <person name="Cheng J.-F."/>
            <person name="Goodwin L."/>
            <person name="Pitluck S."/>
            <person name="Peters L."/>
            <person name="Ovchinnikova G."/>
            <person name="Lu M."/>
            <person name="Detter J.C."/>
            <person name="Han C."/>
            <person name="Tapia R."/>
            <person name="Land M."/>
            <person name="Hauser L."/>
            <person name="Kyrpides N."/>
            <person name="Ivanova N."/>
            <person name="Pagani I."/>
            <person name="Brambilla E.-M."/>
            <person name="Klenk H.-P."/>
            <person name="Woyke T."/>
        </authorList>
    </citation>
    <scope>NUCLEOTIDE SEQUENCE [LARGE SCALE GENOMIC DNA]</scope>
    <source>
        <strain evidence="3 4">NA-134</strain>
    </source>
</reference>
<dbReference type="PANTHER" id="PTHR21240:SF28">
    <property type="entry name" value="ISO-OROTATE DECARBOXYLASE (EUROFUNG)"/>
    <property type="match status" value="1"/>
</dbReference>
<accession>H5XKH4</accession>
<dbReference type="InterPro" id="IPR032465">
    <property type="entry name" value="ACMSD"/>
</dbReference>
<name>H5XKH4_9PSEU</name>
<dbReference type="InterPro" id="IPR032466">
    <property type="entry name" value="Metal_Hydrolase"/>
</dbReference>
<dbReference type="Proteomes" id="UP000002791">
    <property type="component" value="Chromosome"/>
</dbReference>
<dbReference type="RefSeq" id="WP_005453943.1">
    <property type="nucleotide sequence ID" value="NZ_CM001440.1"/>
</dbReference>
<dbReference type="eggNOG" id="COG2159">
    <property type="taxonomic scope" value="Bacteria"/>
</dbReference>
<dbReference type="OrthoDB" id="5172791at2"/>
<dbReference type="EMBL" id="CM001440">
    <property type="protein sequence ID" value="EHR59807.1"/>
    <property type="molecule type" value="Genomic_DNA"/>
</dbReference>
<dbReference type="GO" id="GO:0005737">
    <property type="term" value="C:cytoplasm"/>
    <property type="evidence" value="ECO:0007669"/>
    <property type="project" value="TreeGrafter"/>
</dbReference>
<dbReference type="SUPFAM" id="SSF51556">
    <property type="entry name" value="Metallo-dependent hydrolases"/>
    <property type="match status" value="1"/>
</dbReference>
<dbReference type="GO" id="GO:0019748">
    <property type="term" value="P:secondary metabolic process"/>
    <property type="evidence" value="ECO:0007669"/>
    <property type="project" value="TreeGrafter"/>
</dbReference>